<evidence type="ECO:0000256" key="2">
    <source>
        <dbReference type="ARBA" id="ARBA00023239"/>
    </source>
</evidence>
<dbReference type="InterPro" id="IPR008397">
    <property type="entry name" value="Alginate_lyase_dom"/>
</dbReference>
<keyword evidence="2 5" id="KW-0456">Lyase</keyword>
<keyword evidence="1 3" id="KW-0732">Signal</keyword>
<feature type="chain" id="PRO_5044244261" evidence="3">
    <location>
        <begin position="29"/>
        <end position="346"/>
    </location>
</feature>
<sequence>MLYGVRQWGTALLALCLATSSFAHVAHAAGPTCPEFPPVLSLQLVGIYTDARQSVPDPSAEKKNSELTSGVDQFQRSLESALDRPGVSATDSAAVCAYENFRKWAAAGALTVVSKPYNRDGTVKRGEYLIGLNVLALKFRAAGFALDPRVIDWLQTLNRENRSFYEKASNRGNLRVWAAAGAALFALIQPDADALSFQDQVWHEAMAAIHDDGTIDAELARGQRALIYHMFSFSAALVLHAAREGLGYRDTPADTARLKRLADMIGQSLCAPKPLAARAQADQEIPGDWAYRVPLGFGARYLGDSWTRCGKPNAATSDPTSGGDARRSAAILAQLARAPSPRPIAR</sequence>
<accession>A0AB39XE69</accession>
<dbReference type="GO" id="GO:0016829">
    <property type="term" value="F:lyase activity"/>
    <property type="evidence" value="ECO:0007669"/>
    <property type="project" value="UniProtKB-KW"/>
</dbReference>
<gene>
    <name evidence="5" type="ORF">AB8Z38_26685</name>
</gene>
<proteinExistence type="predicted"/>
<evidence type="ECO:0000256" key="1">
    <source>
        <dbReference type="ARBA" id="ARBA00022729"/>
    </source>
</evidence>
<dbReference type="EMBL" id="CP165734">
    <property type="protein sequence ID" value="XDV56255.1"/>
    <property type="molecule type" value="Genomic_DNA"/>
</dbReference>
<feature type="signal peptide" evidence="3">
    <location>
        <begin position="1"/>
        <end position="28"/>
    </location>
</feature>
<evidence type="ECO:0000256" key="3">
    <source>
        <dbReference type="SAM" id="SignalP"/>
    </source>
</evidence>
<dbReference type="SUPFAM" id="SSF48230">
    <property type="entry name" value="Chondroitin AC/alginate lyase"/>
    <property type="match status" value="1"/>
</dbReference>
<dbReference type="RefSeq" id="WP_369720704.1">
    <property type="nucleotide sequence ID" value="NZ_CP165734.1"/>
</dbReference>
<feature type="domain" description="Alginate lyase" evidence="4">
    <location>
        <begin position="127"/>
        <end position="264"/>
    </location>
</feature>
<dbReference type="Pfam" id="PF05426">
    <property type="entry name" value="Alginate_lyase"/>
    <property type="match status" value="1"/>
</dbReference>
<protein>
    <submittedName>
        <fullName evidence="5">Alginate lyase family protein</fullName>
    </submittedName>
</protein>
<dbReference type="Gene3D" id="1.50.10.100">
    <property type="entry name" value="Chondroitin AC/alginate lyase"/>
    <property type="match status" value="1"/>
</dbReference>
<evidence type="ECO:0000313" key="5">
    <source>
        <dbReference type="EMBL" id="XDV56255.1"/>
    </source>
</evidence>
<dbReference type="InterPro" id="IPR008929">
    <property type="entry name" value="Chondroitin_lyas"/>
</dbReference>
<name>A0AB39XE69_9BRAD</name>
<dbReference type="AlphaFoldDB" id="A0AB39XE69"/>
<organism evidence="5">
    <name type="scientific">Bradyrhizobium sp. LLZ17</name>
    <dbReference type="NCBI Taxonomy" id="3239388"/>
    <lineage>
        <taxon>Bacteria</taxon>
        <taxon>Pseudomonadati</taxon>
        <taxon>Pseudomonadota</taxon>
        <taxon>Alphaproteobacteria</taxon>
        <taxon>Hyphomicrobiales</taxon>
        <taxon>Nitrobacteraceae</taxon>
        <taxon>Bradyrhizobium</taxon>
    </lineage>
</organism>
<evidence type="ECO:0000259" key="4">
    <source>
        <dbReference type="Pfam" id="PF05426"/>
    </source>
</evidence>
<dbReference type="GO" id="GO:0042597">
    <property type="term" value="C:periplasmic space"/>
    <property type="evidence" value="ECO:0007669"/>
    <property type="project" value="InterPro"/>
</dbReference>
<reference evidence="5" key="1">
    <citation type="submission" date="2024-08" db="EMBL/GenBank/DDBJ databases">
        <authorList>
            <person name="Chaddad Z."/>
            <person name="Lamrabet M."/>
            <person name="Bouhnik O."/>
            <person name="Alami S."/>
            <person name="Wipf D."/>
            <person name="Courty P.E."/>
            <person name="Missbah El Idrissi M."/>
        </authorList>
    </citation>
    <scope>NUCLEOTIDE SEQUENCE</scope>
    <source>
        <strain evidence="5">LLZ17</strain>
    </source>
</reference>